<evidence type="ECO:0000313" key="1">
    <source>
        <dbReference type="EMBL" id="CAL0307285.1"/>
    </source>
</evidence>
<sequence>MKGGKSKIESKSRSQAVTNYIFRATSDSCIHMAKIVAFDKTQWRENPKFNFQKYMISALEDDFRKVFGTR</sequence>
<organism evidence="1 2">
    <name type="scientific">Lupinus luteus</name>
    <name type="common">European yellow lupine</name>
    <dbReference type="NCBI Taxonomy" id="3873"/>
    <lineage>
        <taxon>Eukaryota</taxon>
        <taxon>Viridiplantae</taxon>
        <taxon>Streptophyta</taxon>
        <taxon>Embryophyta</taxon>
        <taxon>Tracheophyta</taxon>
        <taxon>Spermatophyta</taxon>
        <taxon>Magnoliopsida</taxon>
        <taxon>eudicotyledons</taxon>
        <taxon>Gunneridae</taxon>
        <taxon>Pentapetalae</taxon>
        <taxon>rosids</taxon>
        <taxon>fabids</taxon>
        <taxon>Fabales</taxon>
        <taxon>Fabaceae</taxon>
        <taxon>Papilionoideae</taxon>
        <taxon>50 kb inversion clade</taxon>
        <taxon>genistoids sensu lato</taxon>
        <taxon>core genistoids</taxon>
        <taxon>Genisteae</taxon>
        <taxon>Lupinus</taxon>
    </lineage>
</organism>
<name>A0AAV1WD50_LUPLU</name>
<reference evidence="1 2" key="1">
    <citation type="submission" date="2024-03" db="EMBL/GenBank/DDBJ databases">
        <authorList>
            <person name="Martinez-Hernandez J."/>
        </authorList>
    </citation>
    <scope>NUCLEOTIDE SEQUENCE [LARGE SCALE GENOMIC DNA]</scope>
</reference>
<comment type="caution">
    <text evidence="1">The sequence shown here is derived from an EMBL/GenBank/DDBJ whole genome shotgun (WGS) entry which is preliminary data.</text>
</comment>
<accession>A0AAV1WD50</accession>
<dbReference type="EMBL" id="CAXHTB010000006">
    <property type="protein sequence ID" value="CAL0307285.1"/>
    <property type="molecule type" value="Genomic_DNA"/>
</dbReference>
<keyword evidence="2" id="KW-1185">Reference proteome</keyword>
<gene>
    <name evidence="1" type="ORF">LLUT_LOCUS8345</name>
</gene>
<protein>
    <submittedName>
        <fullName evidence="1">Uncharacterized protein</fullName>
    </submittedName>
</protein>
<dbReference type="Proteomes" id="UP001497480">
    <property type="component" value="Unassembled WGS sequence"/>
</dbReference>
<proteinExistence type="predicted"/>
<dbReference type="AlphaFoldDB" id="A0AAV1WD50"/>
<evidence type="ECO:0000313" key="2">
    <source>
        <dbReference type="Proteomes" id="UP001497480"/>
    </source>
</evidence>